<evidence type="ECO:0000256" key="2">
    <source>
        <dbReference type="SAM" id="MobiDB-lite"/>
    </source>
</evidence>
<evidence type="ECO:0000313" key="5">
    <source>
        <dbReference type="EMBL" id="KAF4410266.1"/>
    </source>
</evidence>
<reference evidence="5 6" key="1">
    <citation type="submission" date="2019-10" db="EMBL/GenBank/DDBJ databases">
        <title>Streptomyces tenebrisbrunneis sp.nov., an endogenous actinomycete isolated from of Lycium ruthenicum.</title>
        <authorList>
            <person name="Ma L."/>
        </authorList>
    </citation>
    <scope>NUCLEOTIDE SEQUENCE [LARGE SCALE GENOMIC DNA]</scope>
    <source>
        <strain evidence="5 6">TRM 66187</strain>
    </source>
</reference>
<feature type="region of interest" description="Disordered" evidence="2">
    <location>
        <begin position="227"/>
        <end position="246"/>
    </location>
</feature>
<feature type="region of interest" description="Disordered" evidence="2">
    <location>
        <begin position="447"/>
        <end position="471"/>
    </location>
</feature>
<dbReference type="InterPro" id="IPR004104">
    <property type="entry name" value="Gfo/Idh/MocA-like_OxRdtase_C"/>
</dbReference>
<dbReference type="Pfam" id="PF01408">
    <property type="entry name" value="GFO_IDH_MocA"/>
    <property type="match status" value="1"/>
</dbReference>
<dbReference type="Gene3D" id="3.40.50.720">
    <property type="entry name" value="NAD(P)-binding Rossmann-like Domain"/>
    <property type="match status" value="1"/>
</dbReference>
<comment type="caution">
    <text evidence="5">The sequence shown here is derived from an EMBL/GenBank/DDBJ whole genome shotgun (WGS) entry which is preliminary data.</text>
</comment>
<dbReference type="InterPro" id="IPR051450">
    <property type="entry name" value="Gfo/Idh/MocA_Oxidoreductases"/>
</dbReference>
<feature type="domain" description="Gfo/Idh/MocA-like oxidoreductase C-terminal" evidence="4">
    <location>
        <begin position="149"/>
        <end position="402"/>
    </location>
</feature>
<feature type="compositionally biased region" description="Basic and acidic residues" evidence="2">
    <location>
        <begin position="462"/>
        <end position="471"/>
    </location>
</feature>
<dbReference type="PANTHER" id="PTHR43377:SF2">
    <property type="entry name" value="BINDING ROSSMANN FOLD OXIDOREDUCTASE, PUTATIVE (AFU_ORTHOLOGUE AFUA_4G00560)-RELATED"/>
    <property type="match status" value="1"/>
</dbReference>
<dbReference type="InterPro" id="IPR036291">
    <property type="entry name" value="NAD(P)-bd_dom_sf"/>
</dbReference>
<dbReference type="Pfam" id="PF02894">
    <property type="entry name" value="GFO_IDH_MocA_C"/>
    <property type="match status" value="1"/>
</dbReference>
<accession>A0ABQ7FMV6</accession>
<dbReference type="InterPro" id="IPR000683">
    <property type="entry name" value="Gfo/Idh/MocA-like_OxRdtase_N"/>
</dbReference>
<gene>
    <name evidence="5" type="ORF">GCU69_04740</name>
</gene>
<evidence type="ECO:0000256" key="1">
    <source>
        <dbReference type="ARBA" id="ARBA00010928"/>
    </source>
</evidence>
<dbReference type="EMBL" id="WHPN01000100">
    <property type="protein sequence ID" value="KAF4410266.1"/>
    <property type="molecule type" value="Genomic_DNA"/>
</dbReference>
<organism evidence="5 6">
    <name type="scientific">Streptomyces lycii</name>
    <dbReference type="NCBI Taxonomy" id="2654337"/>
    <lineage>
        <taxon>Bacteria</taxon>
        <taxon>Bacillati</taxon>
        <taxon>Actinomycetota</taxon>
        <taxon>Actinomycetes</taxon>
        <taxon>Kitasatosporales</taxon>
        <taxon>Streptomycetaceae</taxon>
        <taxon>Streptomyces</taxon>
    </lineage>
</organism>
<dbReference type="SUPFAM" id="SSF55347">
    <property type="entry name" value="Glyceraldehyde-3-phosphate dehydrogenase-like, C-terminal domain"/>
    <property type="match status" value="1"/>
</dbReference>
<dbReference type="SUPFAM" id="SSF51735">
    <property type="entry name" value="NAD(P)-binding Rossmann-fold domains"/>
    <property type="match status" value="1"/>
</dbReference>
<dbReference type="Proteomes" id="UP000621266">
    <property type="component" value="Unassembled WGS sequence"/>
</dbReference>
<dbReference type="Gene3D" id="3.30.360.10">
    <property type="entry name" value="Dihydrodipicolinate Reductase, domain 2"/>
    <property type="match status" value="1"/>
</dbReference>
<sequence>MHHPSPAPLRYALVGTGSRARMYAEAITGPHARVAELAAWTDTNPGRLDVHERWLRAAGAPAPVRFAPGEVADAVRRHAIDRVVVTTPDATHADVVEAALEGGADAIVEKPLTTSESGVRRIADAVRRTGRRVTVTFNYRYAPRNAALKEVIASGEIGDVTSVHFEWLLDTAHGADYFRRWHRDKETSGGLLVHKSSHHFDLVNWWLDDTPVRVFASGGLRFYGSEAAARRGSGPRPERGTTDSPLRDAFSLDLRQDPLHKALYLDQEHFDGYRRDRDVFDPGITIEDNLSLVVDYASGASMAYSLNAHAPWEGYTVGVNGTRGRAELTVVERGSVTTDDTGHVITDPSARPDLVTGDDRRPVSERLTVQRHFESAREVPVPEGEGGHGGGDAVLLRDLFAGAAGPPEWRDPLGRAASWQDGVRSVVVGLAGNRSLETGAAVRTDELDLGPAALPGTAGRTARREGQAIQR</sequence>
<keyword evidence="6" id="KW-1185">Reference proteome</keyword>
<dbReference type="PANTHER" id="PTHR43377">
    <property type="entry name" value="BILIVERDIN REDUCTASE A"/>
    <property type="match status" value="1"/>
</dbReference>
<feature type="domain" description="Gfo/Idh/MocA-like oxidoreductase N-terminal" evidence="3">
    <location>
        <begin position="9"/>
        <end position="137"/>
    </location>
</feature>
<dbReference type="RefSeq" id="WP_098750509.1">
    <property type="nucleotide sequence ID" value="NZ_WHPN01000100.1"/>
</dbReference>
<proteinExistence type="inferred from homology"/>
<evidence type="ECO:0000259" key="3">
    <source>
        <dbReference type="Pfam" id="PF01408"/>
    </source>
</evidence>
<evidence type="ECO:0000259" key="4">
    <source>
        <dbReference type="Pfam" id="PF02894"/>
    </source>
</evidence>
<evidence type="ECO:0000313" key="6">
    <source>
        <dbReference type="Proteomes" id="UP000621266"/>
    </source>
</evidence>
<comment type="similarity">
    <text evidence="1">Belongs to the Gfo/Idh/MocA family.</text>
</comment>
<protein>
    <submittedName>
        <fullName evidence="5">Gfo/Idh/MocA family oxidoreductase</fullName>
    </submittedName>
</protein>
<name>A0ABQ7FMV6_9ACTN</name>